<evidence type="ECO:0000256" key="1">
    <source>
        <dbReference type="SAM" id="MobiDB-lite"/>
    </source>
</evidence>
<dbReference type="Proteomes" id="UP000636800">
    <property type="component" value="Unassembled WGS sequence"/>
</dbReference>
<sequence>MRYRFRGEASEAGKREGDGADEVGELSEAEISEKGKVADGAGIDPVRSELTITKRLVTRPEEASSYSLPYQ</sequence>
<proteinExistence type="predicted"/>
<evidence type="ECO:0000313" key="2">
    <source>
        <dbReference type="EMBL" id="KAG0470243.1"/>
    </source>
</evidence>
<dbReference type="Proteomes" id="UP000639772">
    <property type="component" value="Unassembled WGS sequence"/>
</dbReference>
<evidence type="ECO:0000313" key="4">
    <source>
        <dbReference type="Proteomes" id="UP000636800"/>
    </source>
</evidence>
<organism evidence="3 5">
    <name type="scientific">Vanilla planifolia</name>
    <name type="common">Vanilla</name>
    <dbReference type="NCBI Taxonomy" id="51239"/>
    <lineage>
        <taxon>Eukaryota</taxon>
        <taxon>Viridiplantae</taxon>
        <taxon>Streptophyta</taxon>
        <taxon>Embryophyta</taxon>
        <taxon>Tracheophyta</taxon>
        <taxon>Spermatophyta</taxon>
        <taxon>Magnoliopsida</taxon>
        <taxon>Liliopsida</taxon>
        <taxon>Asparagales</taxon>
        <taxon>Orchidaceae</taxon>
        <taxon>Vanilloideae</taxon>
        <taxon>Vanilleae</taxon>
        <taxon>Vanilla</taxon>
    </lineage>
</organism>
<gene>
    <name evidence="3" type="ORF">HPP92_016340</name>
    <name evidence="2" type="ORF">HPP92_016943</name>
</gene>
<dbReference type="EMBL" id="JADCNM010000008">
    <property type="protein sequence ID" value="KAG0471794.1"/>
    <property type="molecule type" value="Genomic_DNA"/>
</dbReference>
<accession>A0A835QLA9</accession>
<evidence type="ECO:0000313" key="5">
    <source>
        <dbReference type="Proteomes" id="UP000639772"/>
    </source>
</evidence>
<feature type="compositionally biased region" description="Basic and acidic residues" evidence="1">
    <location>
        <begin position="1"/>
        <end position="18"/>
    </location>
</feature>
<feature type="compositionally biased region" description="Acidic residues" evidence="1">
    <location>
        <begin position="19"/>
        <end position="30"/>
    </location>
</feature>
<comment type="caution">
    <text evidence="3">The sequence shown here is derived from an EMBL/GenBank/DDBJ whole genome shotgun (WGS) entry which is preliminary data.</text>
</comment>
<evidence type="ECO:0000313" key="3">
    <source>
        <dbReference type="EMBL" id="KAG0471794.1"/>
    </source>
</evidence>
<protein>
    <submittedName>
        <fullName evidence="3">Uncharacterized protein</fullName>
    </submittedName>
</protein>
<reference evidence="4 5" key="1">
    <citation type="journal article" date="2020" name="Nat. Food">
        <title>A phased Vanilla planifolia genome enables genetic improvement of flavour and production.</title>
        <authorList>
            <person name="Hasing T."/>
            <person name="Tang H."/>
            <person name="Brym M."/>
            <person name="Khazi F."/>
            <person name="Huang T."/>
            <person name="Chambers A.H."/>
        </authorList>
    </citation>
    <scope>NUCLEOTIDE SEQUENCE [LARGE SCALE GENOMIC DNA]</scope>
    <source>
        <tissue evidence="3">Leaf</tissue>
    </source>
</reference>
<name>A0A835QLA9_VANPL</name>
<dbReference type="EMBL" id="JADCNL010000008">
    <property type="protein sequence ID" value="KAG0470243.1"/>
    <property type="molecule type" value="Genomic_DNA"/>
</dbReference>
<keyword evidence="4" id="KW-1185">Reference proteome</keyword>
<dbReference type="AlphaFoldDB" id="A0A835QLA9"/>
<feature type="region of interest" description="Disordered" evidence="1">
    <location>
        <begin position="1"/>
        <end position="42"/>
    </location>
</feature>